<organism evidence="12 13">
    <name type="scientific">Drechslerella dactyloides</name>
    <name type="common">Nematode-trapping fungus</name>
    <name type="synonym">Arthrobotrys dactyloides</name>
    <dbReference type="NCBI Taxonomy" id="74499"/>
    <lineage>
        <taxon>Eukaryota</taxon>
        <taxon>Fungi</taxon>
        <taxon>Dikarya</taxon>
        <taxon>Ascomycota</taxon>
        <taxon>Pezizomycotina</taxon>
        <taxon>Orbiliomycetes</taxon>
        <taxon>Orbiliales</taxon>
        <taxon>Orbiliaceae</taxon>
        <taxon>Drechslerella</taxon>
    </lineage>
</organism>
<comment type="caution">
    <text evidence="12">The sequence shown here is derived from an EMBL/GenBank/DDBJ whole genome shotgun (WGS) entry which is preliminary data.</text>
</comment>
<comment type="function">
    <text evidence="8">Alpha-L-arabinofuranosidase involved in the hydrolysis of xylan, a major structural heterogeneous polysaccharide found in plant biomass representing the second most abundant polysaccharide in the biosphere, after cellulose.</text>
</comment>
<gene>
    <name evidence="12" type="ORF">Dda_4059</name>
</gene>
<dbReference type="GO" id="GO:0045493">
    <property type="term" value="P:xylan catabolic process"/>
    <property type="evidence" value="ECO:0007669"/>
    <property type="project" value="UniProtKB-UniRule"/>
</dbReference>
<dbReference type="Pfam" id="PF03664">
    <property type="entry name" value="Glyco_hydro_62"/>
    <property type="match status" value="1"/>
</dbReference>
<feature type="region of interest" description="Disordered" evidence="9">
    <location>
        <begin position="54"/>
        <end position="103"/>
    </location>
</feature>
<evidence type="ECO:0000256" key="3">
    <source>
        <dbReference type="ARBA" id="ARBA00007396"/>
    </source>
</evidence>
<evidence type="ECO:0000313" key="13">
    <source>
        <dbReference type="Proteomes" id="UP001221413"/>
    </source>
</evidence>
<evidence type="ECO:0000313" key="12">
    <source>
        <dbReference type="EMBL" id="KAJ6261389.1"/>
    </source>
</evidence>
<evidence type="ECO:0000256" key="2">
    <source>
        <dbReference type="ARBA" id="ARBA00004613"/>
    </source>
</evidence>
<comment type="subcellular location">
    <subcellularLocation>
        <location evidence="2 8">Secreted</location>
    </subcellularLocation>
</comment>
<evidence type="ECO:0000256" key="4">
    <source>
        <dbReference type="ARBA" id="ARBA00022525"/>
    </source>
</evidence>
<protein>
    <recommendedName>
        <fullName evidence="8">Alpha-L-arabinofuranosidase</fullName>
        <ecNumber evidence="8">3.2.1.55</ecNumber>
    </recommendedName>
</protein>
<dbReference type="GO" id="GO:0030248">
    <property type="term" value="F:cellulose binding"/>
    <property type="evidence" value="ECO:0007669"/>
    <property type="project" value="InterPro"/>
</dbReference>
<keyword evidence="7 8" id="KW-0326">Glycosidase</keyword>
<dbReference type="Proteomes" id="UP001221413">
    <property type="component" value="Unassembled WGS sequence"/>
</dbReference>
<name>A0AAD6IZ19_DREDA</name>
<dbReference type="InterPro" id="IPR000254">
    <property type="entry name" value="CBD"/>
</dbReference>
<dbReference type="InterPro" id="IPR035971">
    <property type="entry name" value="CBD_sf"/>
</dbReference>
<evidence type="ECO:0000256" key="8">
    <source>
        <dbReference type="RuleBase" id="RU368117"/>
    </source>
</evidence>
<dbReference type="SMART" id="SM00236">
    <property type="entry name" value="fCBD"/>
    <property type="match status" value="1"/>
</dbReference>
<dbReference type="GO" id="GO:0005576">
    <property type="term" value="C:extracellular region"/>
    <property type="evidence" value="ECO:0007669"/>
    <property type="project" value="UniProtKB-SubCell"/>
</dbReference>
<keyword evidence="13" id="KW-1185">Reference proteome</keyword>
<accession>A0AAD6IZ19</accession>
<dbReference type="PANTHER" id="PTHR40631:SF2">
    <property type="entry name" value="ALPHA-L-ARABINOFURANOSIDASE"/>
    <property type="match status" value="1"/>
</dbReference>
<comment type="similarity">
    <text evidence="3 8">Belongs to the glycosyl hydrolase 62 family.</text>
</comment>
<dbReference type="PROSITE" id="PS00562">
    <property type="entry name" value="CBM1_1"/>
    <property type="match status" value="1"/>
</dbReference>
<keyword evidence="6 8" id="KW-0378">Hydrolase</keyword>
<feature type="chain" id="PRO_5041992540" description="Alpha-L-arabinofuranosidase" evidence="10">
    <location>
        <begin position="18"/>
        <end position="416"/>
    </location>
</feature>
<dbReference type="SUPFAM" id="SSF75005">
    <property type="entry name" value="Arabinanase/levansucrase/invertase"/>
    <property type="match status" value="1"/>
</dbReference>
<proteinExistence type="inferred from homology"/>
<dbReference type="CDD" id="cd08987">
    <property type="entry name" value="GH62"/>
    <property type="match status" value="1"/>
</dbReference>
<reference evidence="12" key="1">
    <citation type="submission" date="2023-01" db="EMBL/GenBank/DDBJ databases">
        <title>The chitinases involved in constricting ring structure development in the nematode-trapping fungus Drechslerella dactyloides.</title>
        <authorList>
            <person name="Wang R."/>
            <person name="Zhang L."/>
            <person name="Tang P."/>
            <person name="Li S."/>
            <person name="Liang L."/>
        </authorList>
    </citation>
    <scope>NUCLEOTIDE SEQUENCE</scope>
    <source>
        <strain evidence="12">YMF1.00031</strain>
    </source>
</reference>
<dbReference type="EC" id="3.2.1.55" evidence="8"/>
<dbReference type="SUPFAM" id="SSF57180">
    <property type="entry name" value="Cellulose-binding domain"/>
    <property type="match status" value="1"/>
</dbReference>
<dbReference type="AlphaFoldDB" id="A0AAD6IZ19"/>
<dbReference type="Gene3D" id="2.115.10.20">
    <property type="entry name" value="Glycosyl hydrolase domain, family 43"/>
    <property type="match status" value="1"/>
</dbReference>
<evidence type="ECO:0000256" key="6">
    <source>
        <dbReference type="ARBA" id="ARBA00022801"/>
    </source>
</evidence>
<feature type="domain" description="CBM1" evidence="11">
    <location>
        <begin position="17"/>
        <end position="53"/>
    </location>
</feature>
<evidence type="ECO:0000259" key="11">
    <source>
        <dbReference type="PROSITE" id="PS51164"/>
    </source>
</evidence>
<dbReference type="GO" id="GO:0046373">
    <property type="term" value="P:L-arabinose metabolic process"/>
    <property type="evidence" value="ECO:0007669"/>
    <property type="project" value="UniProtKB-UniRule"/>
</dbReference>
<evidence type="ECO:0000256" key="1">
    <source>
        <dbReference type="ARBA" id="ARBA00001462"/>
    </source>
</evidence>
<evidence type="ECO:0000256" key="7">
    <source>
        <dbReference type="ARBA" id="ARBA00023295"/>
    </source>
</evidence>
<feature type="signal peptide" evidence="10">
    <location>
        <begin position="1"/>
        <end position="17"/>
    </location>
</feature>
<evidence type="ECO:0000256" key="10">
    <source>
        <dbReference type="SAM" id="SignalP"/>
    </source>
</evidence>
<dbReference type="InterPro" id="IPR005193">
    <property type="entry name" value="GH62_arabinosidase"/>
</dbReference>
<comment type="catalytic activity">
    <reaction evidence="1 8">
        <text>Hydrolysis of terminal non-reducing alpha-L-arabinofuranoside residues in alpha-L-arabinosides.</text>
        <dbReference type="EC" id="3.2.1.55"/>
    </reaction>
</comment>
<dbReference type="GO" id="GO:0046556">
    <property type="term" value="F:alpha-L-arabinofuranosidase activity"/>
    <property type="evidence" value="ECO:0007669"/>
    <property type="project" value="UniProtKB-UniRule"/>
</dbReference>
<evidence type="ECO:0000256" key="5">
    <source>
        <dbReference type="ARBA" id="ARBA00022729"/>
    </source>
</evidence>
<evidence type="ECO:0000256" key="9">
    <source>
        <dbReference type="SAM" id="MobiDB-lite"/>
    </source>
</evidence>
<dbReference type="Pfam" id="PF00734">
    <property type="entry name" value="CBM_1"/>
    <property type="match status" value="1"/>
</dbReference>
<dbReference type="PROSITE" id="PS51164">
    <property type="entry name" value="CBM1_2"/>
    <property type="match status" value="1"/>
</dbReference>
<keyword evidence="4 8" id="KW-0964">Secreted</keyword>
<sequence length="416" mass="44510">MRAVPLLLALAPLAAVAQSPVYGQCGGIGWTGPTTCTSGNSCVSLNPYYSQCLSGSSGGTTTRTTTTSSRTTTTSRTTTSSRTTAATTTTSRTTTTGASGSLPTSFRWSSSGILVGPKSDSRNIAGIKDPSIVYYNGYYHVFASTAVSAGYNLVYFRFTDFSQANSATFYYLDATPIGTGYRAAPQVFFFAPQNLWYLVYQNGNAAYSTNTDISNPAGWTAPKNFFSSTPSIITQNIGSGYWVDMWVICDSATCHLFSSDDNGHLYRSSTSLSNFPNGMGTTVIALSDSNKNNLFEASNVYYVGGGKYLLLVEAIGSDGARYFRSWTATSLSGSWTTLAATESNPFARSNNVVFSGTAWTKSISHGEMVRTNVDQTMTISPCGLRYLYQGLDPSASGNYNSLPWRLGLLTQTNSPC</sequence>
<keyword evidence="5 8" id="KW-0732">Signal</keyword>
<dbReference type="EMBL" id="JAQGDS010000004">
    <property type="protein sequence ID" value="KAJ6261389.1"/>
    <property type="molecule type" value="Genomic_DNA"/>
</dbReference>
<dbReference type="InterPro" id="IPR023296">
    <property type="entry name" value="Glyco_hydro_beta-prop_sf"/>
</dbReference>
<dbReference type="PANTHER" id="PTHR40631">
    <property type="entry name" value="ALPHA-L-ARABINOFURANOSIDASE AXHA-2-RELATED"/>
    <property type="match status" value="1"/>
</dbReference>
<feature type="compositionally biased region" description="Low complexity" evidence="9">
    <location>
        <begin position="59"/>
        <end position="101"/>
    </location>
</feature>